<reference evidence="7" key="1">
    <citation type="journal article" date="2019" name="Int. J. Syst. Evol. Microbiol.">
        <title>The Global Catalogue of Microorganisms (GCM) 10K type strain sequencing project: providing services to taxonomists for standard genome sequencing and annotation.</title>
        <authorList>
            <consortium name="The Broad Institute Genomics Platform"/>
            <consortium name="The Broad Institute Genome Sequencing Center for Infectious Disease"/>
            <person name="Wu L."/>
            <person name="Ma J."/>
        </authorList>
    </citation>
    <scope>NUCLEOTIDE SEQUENCE [LARGE SCALE GENOMIC DNA]</scope>
    <source>
        <strain evidence="7">CGMCC 1.16619</strain>
    </source>
</reference>
<keyword evidence="2 4" id="KW-0472">Membrane</keyword>
<evidence type="ECO:0000256" key="1">
    <source>
        <dbReference type="ARBA" id="ARBA00004442"/>
    </source>
</evidence>
<sequence>MVNTVSRIVFISLGFMAVTLSGCSQYVKKTDYDAAISELRANDQKQQQQIDALTQEMQQKFAKYDAQIAEMGGRVRVDAIAHFAFNDATLRDEDKPLLDDFAKVMRNHYPDALVTVEGFTDPAGSAAYNLRLGTRRANAVKDYLVGTGGLSADKVRTVSYGKAVKRQVQRGKSHDEGMDNRRATLVVDFAGTPAAAAPAP</sequence>
<dbReference type="EMBL" id="JBHSNF010000003">
    <property type="protein sequence ID" value="MFC5526821.1"/>
    <property type="molecule type" value="Genomic_DNA"/>
</dbReference>
<proteinExistence type="predicted"/>
<dbReference type="PROSITE" id="PS51123">
    <property type="entry name" value="OMPA_2"/>
    <property type="match status" value="1"/>
</dbReference>
<dbReference type="Proteomes" id="UP001596114">
    <property type="component" value="Unassembled WGS sequence"/>
</dbReference>
<dbReference type="InterPro" id="IPR036737">
    <property type="entry name" value="OmpA-like_sf"/>
</dbReference>
<gene>
    <name evidence="6" type="ORF">ACFPPA_13850</name>
</gene>
<dbReference type="PRINTS" id="PR01021">
    <property type="entry name" value="OMPADOMAIN"/>
</dbReference>
<keyword evidence="3" id="KW-0998">Cell outer membrane</keyword>
<evidence type="ECO:0000313" key="7">
    <source>
        <dbReference type="Proteomes" id="UP001596114"/>
    </source>
</evidence>
<dbReference type="PANTHER" id="PTHR30329">
    <property type="entry name" value="STATOR ELEMENT OF FLAGELLAR MOTOR COMPLEX"/>
    <property type="match status" value="1"/>
</dbReference>
<dbReference type="InterPro" id="IPR050330">
    <property type="entry name" value="Bact_OuterMem_StrucFunc"/>
</dbReference>
<evidence type="ECO:0000256" key="4">
    <source>
        <dbReference type="PROSITE-ProRule" id="PRU00473"/>
    </source>
</evidence>
<dbReference type="InterPro" id="IPR006665">
    <property type="entry name" value="OmpA-like"/>
</dbReference>
<comment type="caution">
    <text evidence="6">The sequence shown here is derived from an EMBL/GenBank/DDBJ whole genome shotgun (WGS) entry which is preliminary data.</text>
</comment>
<dbReference type="Gene3D" id="3.30.1330.60">
    <property type="entry name" value="OmpA-like domain"/>
    <property type="match status" value="1"/>
</dbReference>
<accession>A0ABW0QPB6</accession>
<name>A0ABW0QPB6_9GAMM</name>
<dbReference type="PROSITE" id="PS51257">
    <property type="entry name" value="PROKAR_LIPOPROTEIN"/>
    <property type="match status" value="1"/>
</dbReference>
<comment type="subcellular location">
    <subcellularLocation>
        <location evidence="1">Cell outer membrane</location>
    </subcellularLocation>
</comment>
<evidence type="ECO:0000256" key="2">
    <source>
        <dbReference type="ARBA" id="ARBA00023136"/>
    </source>
</evidence>
<evidence type="ECO:0000256" key="3">
    <source>
        <dbReference type="ARBA" id="ARBA00023237"/>
    </source>
</evidence>
<protein>
    <submittedName>
        <fullName evidence="6">OmpA family protein</fullName>
    </submittedName>
</protein>
<keyword evidence="7" id="KW-1185">Reference proteome</keyword>
<dbReference type="CDD" id="cd07185">
    <property type="entry name" value="OmpA_C-like"/>
    <property type="match status" value="1"/>
</dbReference>
<dbReference type="Pfam" id="PF00691">
    <property type="entry name" value="OmpA"/>
    <property type="match status" value="1"/>
</dbReference>
<dbReference type="RefSeq" id="WP_377320898.1">
    <property type="nucleotide sequence ID" value="NZ_JBHSNF010000003.1"/>
</dbReference>
<evidence type="ECO:0000259" key="5">
    <source>
        <dbReference type="PROSITE" id="PS51123"/>
    </source>
</evidence>
<dbReference type="SUPFAM" id="SSF103088">
    <property type="entry name" value="OmpA-like"/>
    <property type="match status" value="1"/>
</dbReference>
<organism evidence="6 7">
    <name type="scientific">Rhodanobacter ginsengisoli</name>
    <dbReference type="NCBI Taxonomy" id="418646"/>
    <lineage>
        <taxon>Bacteria</taxon>
        <taxon>Pseudomonadati</taxon>
        <taxon>Pseudomonadota</taxon>
        <taxon>Gammaproteobacteria</taxon>
        <taxon>Lysobacterales</taxon>
        <taxon>Rhodanobacteraceae</taxon>
        <taxon>Rhodanobacter</taxon>
    </lineage>
</organism>
<evidence type="ECO:0000313" key="6">
    <source>
        <dbReference type="EMBL" id="MFC5526821.1"/>
    </source>
</evidence>
<dbReference type="PANTHER" id="PTHR30329:SF21">
    <property type="entry name" value="LIPOPROTEIN YIAD-RELATED"/>
    <property type="match status" value="1"/>
</dbReference>
<feature type="domain" description="OmpA-like" evidence="5">
    <location>
        <begin position="70"/>
        <end position="191"/>
    </location>
</feature>
<dbReference type="InterPro" id="IPR006664">
    <property type="entry name" value="OMP_bac"/>
</dbReference>